<dbReference type="PANTHER" id="PTHR22930:SF259">
    <property type="entry name" value="OS08G0106900 PROTEIN"/>
    <property type="match status" value="1"/>
</dbReference>
<feature type="transmembrane region" description="Helical" evidence="9">
    <location>
        <begin position="408"/>
        <end position="429"/>
    </location>
</feature>
<keyword evidence="7" id="KW-0539">Nucleus</keyword>
<keyword evidence="9" id="KW-1133">Transmembrane helix</keyword>
<dbReference type="GO" id="GO:0004518">
    <property type="term" value="F:nuclease activity"/>
    <property type="evidence" value="ECO:0007669"/>
    <property type="project" value="UniProtKB-KW"/>
</dbReference>
<evidence type="ECO:0000313" key="12">
    <source>
        <dbReference type="EMBL" id="OAY74504.1"/>
    </source>
</evidence>
<keyword evidence="9" id="KW-0812">Transmembrane</keyword>
<keyword evidence="4" id="KW-0540">Nuclease</keyword>
<feature type="non-terminal residue" evidence="12">
    <location>
        <position position="551"/>
    </location>
</feature>
<comment type="similarity">
    <text evidence="3">Belongs to the HARBI1 family.</text>
</comment>
<name>A0A199VBN5_ANACO</name>
<evidence type="ECO:0000256" key="3">
    <source>
        <dbReference type="ARBA" id="ARBA00006958"/>
    </source>
</evidence>
<dbReference type="Pfam" id="PF26138">
    <property type="entry name" value="DUF8040"/>
    <property type="match status" value="1"/>
</dbReference>
<feature type="domain" description="DDE Tnp4" evidence="10">
    <location>
        <begin position="430"/>
        <end position="523"/>
    </location>
</feature>
<sequence>MLQEYPIATTDSYVRSSMRPPSARNAGAPSTHRLCPQSEHHSRRRVVFPRAHIFTITGRHPEQHSKGSDPYQVASTDTRFSVPQNPEAGLLAFPLCTNTHQLVPVPRLDSSKLESPTVQHLHCVSVLDPMYQYPIQNPQLLYRYPSLGSSIPESIISTLCIVYRYSLPSIELLDVVSPEPYSGIRIAKWAPPGRARIHNLHSNPIQVTVHVSTIHLDPFAGYLLCVSLAEIARGCPMLPDILSQFISVLLLLVGKGLISSTRNMTAGEHLPIFLFGVGHGMANWILAETFQHLGETISRYFNNAVCGIVRLKDEYIMLPSSNTAVHPRIRDNLNFHPFKNAIGAIDGTHIPVVVRRSKQERFHCRKGFTSQNMMAAVSFDHNFVGNDLLPIENFDGCAKIEVSLFPKVAMIIVLLIILSYFQLVIILNIGKYYLVNSRYTSTDRFLAPYGGERYHISQFDANTRDRVHRNSRDLYNHRHAQLRNVVEKTFGILKKHFKILNVATPFSYKVQCLIAMACYIIHNFIRRHHANDSLFSDELDKQDAEDEKGES</sequence>
<keyword evidence="9" id="KW-0472">Membrane</keyword>
<dbReference type="InterPro" id="IPR027806">
    <property type="entry name" value="HARBI1_dom"/>
</dbReference>
<dbReference type="Pfam" id="PF13359">
    <property type="entry name" value="DDE_Tnp_4"/>
    <property type="match status" value="1"/>
</dbReference>
<dbReference type="EMBL" id="LSRQ01002377">
    <property type="protein sequence ID" value="OAY74504.1"/>
    <property type="molecule type" value="Genomic_DNA"/>
</dbReference>
<dbReference type="PANTHER" id="PTHR22930">
    <property type="match status" value="1"/>
</dbReference>
<evidence type="ECO:0000259" key="11">
    <source>
        <dbReference type="Pfam" id="PF26138"/>
    </source>
</evidence>
<organism evidence="12 13">
    <name type="scientific">Ananas comosus</name>
    <name type="common">Pineapple</name>
    <name type="synonym">Ananas ananas</name>
    <dbReference type="NCBI Taxonomy" id="4615"/>
    <lineage>
        <taxon>Eukaryota</taxon>
        <taxon>Viridiplantae</taxon>
        <taxon>Streptophyta</taxon>
        <taxon>Embryophyta</taxon>
        <taxon>Tracheophyta</taxon>
        <taxon>Spermatophyta</taxon>
        <taxon>Magnoliopsida</taxon>
        <taxon>Liliopsida</taxon>
        <taxon>Poales</taxon>
        <taxon>Bromeliaceae</taxon>
        <taxon>Bromelioideae</taxon>
        <taxon>Ananas</taxon>
    </lineage>
</organism>
<dbReference type="InterPro" id="IPR058353">
    <property type="entry name" value="DUF8040"/>
</dbReference>
<keyword evidence="5" id="KW-0479">Metal-binding</keyword>
<dbReference type="AlphaFoldDB" id="A0A199VBN5"/>
<evidence type="ECO:0000256" key="1">
    <source>
        <dbReference type="ARBA" id="ARBA00001968"/>
    </source>
</evidence>
<dbReference type="GO" id="GO:0016787">
    <property type="term" value="F:hydrolase activity"/>
    <property type="evidence" value="ECO:0007669"/>
    <property type="project" value="UniProtKB-KW"/>
</dbReference>
<comment type="caution">
    <text evidence="12">The sequence shown here is derived from an EMBL/GenBank/DDBJ whole genome shotgun (WGS) entry which is preliminary data.</text>
</comment>
<evidence type="ECO:0000259" key="10">
    <source>
        <dbReference type="Pfam" id="PF13359"/>
    </source>
</evidence>
<dbReference type="InterPro" id="IPR045249">
    <property type="entry name" value="HARBI1-like"/>
</dbReference>
<comment type="cofactor">
    <cofactor evidence="1">
        <name>a divalent metal cation</name>
        <dbReference type="ChEBI" id="CHEBI:60240"/>
    </cofactor>
</comment>
<evidence type="ECO:0000256" key="6">
    <source>
        <dbReference type="ARBA" id="ARBA00022801"/>
    </source>
</evidence>
<evidence type="ECO:0000256" key="4">
    <source>
        <dbReference type="ARBA" id="ARBA00022722"/>
    </source>
</evidence>
<dbReference type="GO" id="GO:0046872">
    <property type="term" value="F:metal ion binding"/>
    <property type="evidence" value="ECO:0007669"/>
    <property type="project" value="UniProtKB-KW"/>
</dbReference>
<proteinExistence type="inferred from homology"/>
<protein>
    <submittedName>
        <fullName evidence="12">Uncharacterized protein</fullName>
    </submittedName>
</protein>
<comment type="subcellular location">
    <subcellularLocation>
        <location evidence="2">Nucleus</location>
    </subcellularLocation>
</comment>
<feature type="region of interest" description="Disordered" evidence="8">
    <location>
        <begin position="1"/>
        <end position="42"/>
    </location>
</feature>
<evidence type="ECO:0000256" key="8">
    <source>
        <dbReference type="SAM" id="MobiDB-lite"/>
    </source>
</evidence>
<evidence type="ECO:0000313" key="13">
    <source>
        <dbReference type="Proteomes" id="UP000092600"/>
    </source>
</evidence>
<dbReference type="GO" id="GO:0005634">
    <property type="term" value="C:nucleus"/>
    <property type="evidence" value="ECO:0007669"/>
    <property type="project" value="UniProtKB-SubCell"/>
</dbReference>
<evidence type="ECO:0000256" key="7">
    <source>
        <dbReference type="ARBA" id="ARBA00023242"/>
    </source>
</evidence>
<evidence type="ECO:0000256" key="5">
    <source>
        <dbReference type="ARBA" id="ARBA00022723"/>
    </source>
</evidence>
<reference evidence="12 13" key="1">
    <citation type="journal article" date="2016" name="DNA Res.">
        <title>The draft genome of MD-2 pineapple using hybrid error correction of long reads.</title>
        <authorList>
            <person name="Redwan R.M."/>
            <person name="Saidin A."/>
            <person name="Kumar S.V."/>
        </authorList>
    </citation>
    <scope>NUCLEOTIDE SEQUENCE [LARGE SCALE GENOMIC DNA]</scope>
    <source>
        <strain evidence="13">cv. MD2</strain>
        <tissue evidence="12">Leaf</tissue>
    </source>
</reference>
<keyword evidence="6" id="KW-0378">Hydrolase</keyword>
<evidence type="ECO:0000256" key="2">
    <source>
        <dbReference type="ARBA" id="ARBA00004123"/>
    </source>
</evidence>
<dbReference type="Proteomes" id="UP000092600">
    <property type="component" value="Unassembled WGS sequence"/>
</dbReference>
<feature type="domain" description="DUF8040" evidence="11">
    <location>
        <begin position="245"/>
        <end position="305"/>
    </location>
</feature>
<accession>A0A199VBN5</accession>
<gene>
    <name evidence="12" type="ORF">ACMD2_17091</name>
</gene>
<evidence type="ECO:0000256" key="9">
    <source>
        <dbReference type="SAM" id="Phobius"/>
    </source>
</evidence>